<evidence type="ECO:0000256" key="1">
    <source>
        <dbReference type="ARBA" id="ARBA00004477"/>
    </source>
</evidence>
<proteinExistence type="inferred from homology"/>
<accession>G0WI01</accession>
<feature type="transmembrane region" description="Helical" evidence="12">
    <location>
        <begin position="6"/>
        <end position="23"/>
    </location>
</feature>
<feature type="transmembrane region" description="Helical" evidence="12">
    <location>
        <begin position="376"/>
        <end position="398"/>
    </location>
</feature>
<evidence type="ECO:0000256" key="11">
    <source>
        <dbReference type="ARBA" id="ARBA00048899"/>
    </source>
</evidence>
<comment type="catalytic activity">
    <reaction evidence="11">
        <text>an alpha-D-Man-(1-&gt;2)-alpha-D-Man-(1-&gt;2)-alpha-D-Man-(1-&gt;3)-[alpha-D-Man-(1-&gt;2)-alpha-D-Man-(1-&gt;3)-alpha-D-Man-(1-&gt;6)]-beta-D-Man-(1-&gt;4)-beta-D-GlcNAc-(1-&gt;4)-alpha-D-GlcNAc-diphospho-di-trans,poly-cis-dolichol + a di-trans,poly-cis-dolichyl beta-D-mannosyl phosphate = an alpha-D-Man-(1-&gt;2)-alpha-D-Man-(1-&gt;2)-alpha-D-Man-(1-&gt;3)-[alpha-D-Man-(1-&gt;2)-alpha-D-Man-(1-&gt;3)-[alpha-D-Man-(1-&gt;6)]-alpha-D-Man-(1-&gt;6)]-beta-D-Man-(1-&gt;4)-beta-D-GlcNAc-(1-&gt;4)-alpha-D-GlcNAc-diphospho-di-trans,poly-cis-dolichol + a di-trans,poly-cis-dolichyl phosphate + H(+)</text>
        <dbReference type="Rhea" id="RHEA:29535"/>
        <dbReference type="Rhea" id="RHEA-COMP:19498"/>
        <dbReference type="Rhea" id="RHEA-COMP:19501"/>
        <dbReference type="Rhea" id="RHEA-COMP:19518"/>
        <dbReference type="Rhea" id="RHEA-COMP:19519"/>
        <dbReference type="ChEBI" id="CHEBI:15378"/>
        <dbReference type="ChEBI" id="CHEBI:57683"/>
        <dbReference type="ChEBI" id="CHEBI:58211"/>
        <dbReference type="ChEBI" id="CHEBI:132517"/>
        <dbReference type="ChEBI" id="CHEBI:132519"/>
        <dbReference type="EC" id="2.4.1.260"/>
    </reaction>
    <physiologicalReaction direction="left-to-right" evidence="11">
        <dbReference type="Rhea" id="RHEA:29536"/>
    </physiologicalReaction>
</comment>
<dbReference type="EC" id="2.4.1.-" evidence="12"/>
<evidence type="ECO:0000313" key="14">
    <source>
        <dbReference type="Proteomes" id="UP000000689"/>
    </source>
</evidence>
<comment type="similarity">
    <text evidence="3 12">Belongs to the glycosyltransferase 22 family.</text>
</comment>
<name>G0WI01_NAUDC</name>
<keyword evidence="6 12" id="KW-0812">Transmembrane</keyword>
<sequence>MVWSYFDSLLIAVISIFLIAAPYTKVEESFSIQAIHDILKYGIFDISKYDHLQFSGAVPRSFIGPLIIAALTKPFTFVSRLYNNHYSSSEIAVTSNLETQLLVRCMVGLTNALSMIYLKNSVKSLFEKKFEKEENEKENGTTRTSNSSFYTTIDTWFNLFVLSSFHLMFYASRTLPNLVITLPLTNIALAWVLSDNYNHAIALLAFTSIIFRLEVAALGVSLTCLSLYFKKISFYDAFKFGVSGLTIGGLLTLLIDSYFWKAWTIPEFDAFIFNVIEGSASKWGTESPLAYFTHYLRMMFIPPTVLFLNYFGFKMAPKNLKIMSMAAYCHILILSLQPHKEWRFIIYSIPPIILLGSTAAAYLWENFEVISVKSYLLMLLLPLSPVISFLFSMVFLYVSRLNYPGGEALTNFNSMIVKDNIKNVTVHISIPPCMTGVTLFGQLEEETYHINYDRTEDYETLKSKWPHFDYLITNEPAPEYLPSFNDQDNSSETWEIVQTTQMFSGINIDYIQELLFKEDQNALSFITNILLHESILEFTQDVMKNVFKTDDVFFTYKRIKSSEGTNSEHVGDIHITN</sequence>
<evidence type="ECO:0000256" key="3">
    <source>
        <dbReference type="ARBA" id="ARBA00007063"/>
    </source>
</evidence>
<keyword evidence="9 12" id="KW-0472">Membrane</keyword>
<evidence type="ECO:0000256" key="4">
    <source>
        <dbReference type="ARBA" id="ARBA00022676"/>
    </source>
</evidence>
<dbReference type="KEGG" id="ndi:NDAI_0K02210"/>
<keyword evidence="7 12" id="KW-0256">Endoplasmic reticulum</keyword>
<dbReference type="InterPro" id="IPR005599">
    <property type="entry name" value="GPI_mannosylTrfase"/>
</dbReference>
<dbReference type="OrthoDB" id="19039at2759"/>
<evidence type="ECO:0000256" key="9">
    <source>
        <dbReference type="ARBA" id="ARBA00023136"/>
    </source>
</evidence>
<dbReference type="UniPathway" id="UPA00378"/>
<dbReference type="Pfam" id="PF03901">
    <property type="entry name" value="Glyco_transf_22"/>
    <property type="match status" value="1"/>
</dbReference>
<keyword evidence="14" id="KW-1185">Reference proteome</keyword>
<evidence type="ECO:0000256" key="10">
    <source>
        <dbReference type="ARBA" id="ARBA00044721"/>
    </source>
</evidence>
<comment type="pathway">
    <text evidence="2">Protein modification; protein glycosylation.</text>
</comment>
<dbReference type="GO" id="GO:0005789">
    <property type="term" value="C:endoplasmic reticulum membrane"/>
    <property type="evidence" value="ECO:0007669"/>
    <property type="project" value="UniProtKB-SubCell"/>
</dbReference>
<dbReference type="GO" id="GO:0006488">
    <property type="term" value="P:dolichol-linked oligosaccharide biosynthetic process"/>
    <property type="evidence" value="ECO:0007669"/>
    <property type="project" value="EnsemblFungi"/>
</dbReference>
<dbReference type="RefSeq" id="XP_003672655.1">
    <property type="nucleotide sequence ID" value="XM_003672607.1"/>
</dbReference>
<dbReference type="HOGENOM" id="CLU_008917_4_0_1"/>
<keyword evidence="8 12" id="KW-1133">Transmembrane helix</keyword>
<feature type="transmembrane region" description="Helical" evidence="12">
    <location>
        <begin position="62"/>
        <end position="81"/>
    </location>
</feature>
<dbReference type="GeneID" id="11497857"/>
<evidence type="ECO:0000256" key="5">
    <source>
        <dbReference type="ARBA" id="ARBA00022679"/>
    </source>
</evidence>
<keyword evidence="5" id="KW-0808">Transferase</keyword>
<dbReference type="OMA" id="WWVEVRM"/>
<feature type="transmembrane region" description="Helical" evidence="12">
    <location>
        <begin position="200"/>
        <end position="228"/>
    </location>
</feature>
<dbReference type="PANTHER" id="PTHR22760">
    <property type="entry name" value="GLYCOSYLTRANSFERASE"/>
    <property type="match status" value="1"/>
</dbReference>
<feature type="transmembrane region" description="Helical" evidence="12">
    <location>
        <begin position="240"/>
        <end position="260"/>
    </location>
</feature>
<dbReference type="PANTHER" id="PTHR22760:SF1">
    <property type="entry name" value="DOL-P-MAN:MAN(7)GLCNAC(2)-PP-DOL ALPHA-1,6-MANNOSYLTRANSFERASE"/>
    <property type="match status" value="1"/>
</dbReference>
<keyword evidence="4 12" id="KW-0328">Glycosyltransferase</keyword>
<organism evidence="13 14">
    <name type="scientific">Naumovozyma dairenensis (strain ATCC 10597 / BCRC 20456 / CBS 421 / NBRC 0211 / NRRL Y-12639)</name>
    <name type="common">Saccharomyces dairenensis</name>
    <dbReference type="NCBI Taxonomy" id="1071378"/>
    <lineage>
        <taxon>Eukaryota</taxon>
        <taxon>Fungi</taxon>
        <taxon>Dikarya</taxon>
        <taxon>Ascomycota</taxon>
        <taxon>Saccharomycotina</taxon>
        <taxon>Saccharomycetes</taxon>
        <taxon>Saccharomycetales</taxon>
        <taxon>Saccharomycetaceae</taxon>
        <taxon>Naumovozyma</taxon>
    </lineage>
</organism>
<evidence type="ECO:0000256" key="6">
    <source>
        <dbReference type="ARBA" id="ARBA00022692"/>
    </source>
</evidence>
<evidence type="ECO:0000256" key="2">
    <source>
        <dbReference type="ARBA" id="ARBA00004922"/>
    </source>
</evidence>
<evidence type="ECO:0000256" key="7">
    <source>
        <dbReference type="ARBA" id="ARBA00022824"/>
    </source>
</evidence>
<dbReference type="EMBL" id="HE580277">
    <property type="protein sequence ID" value="CCD27412.1"/>
    <property type="molecule type" value="Genomic_DNA"/>
</dbReference>
<evidence type="ECO:0000313" key="13">
    <source>
        <dbReference type="EMBL" id="CCD27412.1"/>
    </source>
</evidence>
<feature type="transmembrane region" description="Helical" evidence="12">
    <location>
        <begin position="344"/>
        <end position="364"/>
    </location>
</feature>
<evidence type="ECO:0000256" key="8">
    <source>
        <dbReference type="ARBA" id="ARBA00022989"/>
    </source>
</evidence>
<dbReference type="Proteomes" id="UP000000689">
    <property type="component" value="Chromosome 11"/>
</dbReference>
<dbReference type="GO" id="GO:0052917">
    <property type="term" value="F:dol-P-Man:Man(7)GlcNAc(2)-PP-Dol alpha-1,6-mannosyltransferase activity"/>
    <property type="evidence" value="ECO:0007669"/>
    <property type="project" value="UniProtKB-EC"/>
</dbReference>
<dbReference type="AlphaFoldDB" id="G0WI01"/>
<comment type="subcellular location">
    <subcellularLocation>
        <location evidence="1 12">Endoplasmic reticulum membrane</location>
        <topology evidence="1 12">Multi-pass membrane protein</topology>
    </subcellularLocation>
</comment>
<gene>
    <name evidence="13" type="primary">NDAI0K02210</name>
    <name evidence="13" type="ordered locus">NDAI_0K02210</name>
</gene>
<reference evidence="13 14" key="1">
    <citation type="journal article" date="2011" name="Proc. Natl. Acad. Sci. U.S.A.">
        <title>Evolutionary erosion of yeast sex chromosomes by mating-type switching accidents.</title>
        <authorList>
            <person name="Gordon J.L."/>
            <person name="Armisen D."/>
            <person name="Proux-Wera E."/>
            <person name="Oheigeartaigh S.S."/>
            <person name="Byrne K.P."/>
            <person name="Wolfe K.H."/>
        </authorList>
    </citation>
    <scope>NUCLEOTIDE SEQUENCE [LARGE SCALE GENOMIC DNA]</scope>
    <source>
        <strain evidence="14">ATCC 10597 / BCRC 20456 / CBS 421 / NBRC 0211 / NRRL Y-12639</strain>
    </source>
</reference>
<comment type="function">
    <text evidence="10">Mannosyltransferase that operates in the biosynthetic pathway of dolichol-linked oligosaccharides, the glycan precursors employed in protein asparagine (N)-glycosylation. The assembly of dolichol-linked oligosaccharides begins on the cytosolic side of the endoplasmic reticulum membrane and finishes in its lumen. The sequential addition of sugars to dolichol pyrophosphate produces dolichol-linked oligosaccharides containing fourteen sugars, including two GlcNAcs, nine mannoses and three glucoses. Once assembled, the oligosaccharide is transferred from the lipid to nascent proteins by oligosaccharyltransferases. In the lumen of the endoplasmic reticulum, adds the eighth mannose residue in an alpha-1,6 linkage onto Man(7)GlcNAc(2)-PP-dolichol to produce Man(8)GlcNAc(2)-PP-dolichol.</text>
</comment>
<feature type="transmembrane region" description="Helical" evidence="12">
    <location>
        <begin position="175"/>
        <end position="194"/>
    </location>
</feature>
<feature type="transmembrane region" description="Helical" evidence="12">
    <location>
        <begin position="295"/>
        <end position="313"/>
    </location>
</feature>
<dbReference type="eggNOG" id="KOG2516">
    <property type="taxonomic scope" value="Eukaryota"/>
</dbReference>
<protein>
    <recommendedName>
        <fullName evidence="12">Mannosyltransferase</fullName>
        <ecNumber evidence="12">2.4.1.-</ecNumber>
    </recommendedName>
</protein>
<dbReference type="STRING" id="1071378.G0WI01"/>
<evidence type="ECO:0000256" key="12">
    <source>
        <dbReference type="RuleBase" id="RU363075"/>
    </source>
</evidence>